<accession>A0ACC2IC35</accession>
<evidence type="ECO:0000313" key="1">
    <source>
        <dbReference type="EMBL" id="KAJ8112756.1"/>
    </source>
</evidence>
<organism evidence="1 2">
    <name type="scientific">Boeremia exigua</name>
    <dbReference type="NCBI Taxonomy" id="749465"/>
    <lineage>
        <taxon>Eukaryota</taxon>
        <taxon>Fungi</taxon>
        <taxon>Dikarya</taxon>
        <taxon>Ascomycota</taxon>
        <taxon>Pezizomycotina</taxon>
        <taxon>Dothideomycetes</taxon>
        <taxon>Pleosporomycetidae</taxon>
        <taxon>Pleosporales</taxon>
        <taxon>Pleosporineae</taxon>
        <taxon>Didymellaceae</taxon>
        <taxon>Boeremia</taxon>
    </lineage>
</organism>
<proteinExistence type="predicted"/>
<gene>
    <name evidence="1" type="ORF">OPT61_g4947</name>
</gene>
<keyword evidence="2" id="KW-1185">Reference proteome</keyword>
<comment type="caution">
    <text evidence="1">The sequence shown here is derived from an EMBL/GenBank/DDBJ whole genome shotgun (WGS) entry which is preliminary data.</text>
</comment>
<dbReference type="EMBL" id="JAPHNI010000300">
    <property type="protein sequence ID" value="KAJ8112756.1"/>
    <property type="molecule type" value="Genomic_DNA"/>
</dbReference>
<protein>
    <submittedName>
        <fullName evidence="1">Uncharacterized protein</fullName>
    </submittedName>
</protein>
<dbReference type="Proteomes" id="UP001153331">
    <property type="component" value="Unassembled WGS sequence"/>
</dbReference>
<reference evidence="1" key="1">
    <citation type="submission" date="2022-11" db="EMBL/GenBank/DDBJ databases">
        <title>Genome Sequence of Boeremia exigua.</title>
        <authorList>
            <person name="Buettner E."/>
        </authorList>
    </citation>
    <scope>NUCLEOTIDE SEQUENCE</scope>
    <source>
        <strain evidence="1">CU02</strain>
    </source>
</reference>
<sequence length="534" mass="59901">MNERVRDSPLNEKTLHIDANDVESTKDVVSVDTDAALGTQQEKQMALGKAFWYYRKAVCWSILISLANIMESYDIQLIKGFYAFPQFNKKYGFQLKNGTYQIDANWQLALSLAQFCGLIMGVFANAPLAERFGPRRVMMVAFVFLTGFISLTFEAQSIQMLFGGELLCALTWGIFAAAAPTYAAEVVPTSLRGYVTTYVNLCWVMGRILSTGVLRGTLSIQSDWSFRIPFAIQWLWPPFLIVATYFAPESPWYLARKGQNEAAKRSLDRLVSAPATAVNTNHTLSMILHTIELERGMKVGGSYLDCFKGTNLRRTEIAMVSWGLQILPGFVIQNYTTYFFSLAGLSPTNSFNMSMGTFGMAFVGTCLSWVLQTHMGRRTIYLWGLIGMLPIMWIVAGLEYVPDAHTNPNIRWGQSALLMIWFFIYGCTIGPIPYAIAAEVGATELRAKTIALGRNVYYVLAIVNSGISPYMLNPSKWDLKGKAAFPGAVFTFCMIVWTYFRLPETKGLTPATLDHLFHEKVSARDFKEESARFQ</sequence>
<evidence type="ECO:0000313" key="2">
    <source>
        <dbReference type="Proteomes" id="UP001153331"/>
    </source>
</evidence>
<name>A0ACC2IC35_9PLEO</name>